<dbReference type="Proteomes" id="UP000585050">
    <property type="component" value="Unassembled WGS sequence"/>
</dbReference>
<comment type="caution">
    <text evidence="1">The sequence shown here is derived from an EMBL/GenBank/DDBJ whole genome shotgun (WGS) entry which is preliminary data.</text>
</comment>
<sequence>MIGIKIKDKKLRRYGLCLEFELKGKGVILLKFPQKKTQFQYEIENVEGDLLIHPEQYTNYQEARMRIQELFIDSEVLTVVRF</sequence>
<organism evidence="1 2">
    <name type="scientific">Flammeovirga agarivorans</name>
    <dbReference type="NCBI Taxonomy" id="2726742"/>
    <lineage>
        <taxon>Bacteria</taxon>
        <taxon>Pseudomonadati</taxon>
        <taxon>Bacteroidota</taxon>
        <taxon>Cytophagia</taxon>
        <taxon>Cytophagales</taxon>
        <taxon>Flammeovirgaceae</taxon>
        <taxon>Flammeovirga</taxon>
    </lineage>
</organism>
<dbReference type="EMBL" id="JABAIL010000016">
    <property type="protein sequence ID" value="NLR94899.1"/>
    <property type="molecule type" value="Genomic_DNA"/>
</dbReference>
<reference evidence="1 2" key="1">
    <citation type="submission" date="2020-04" db="EMBL/GenBank/DDBJ databases">
        <title>Flammeovirga sp. SR4, a novel species isolated from seawater.</title>
        <authorList>
            <person name="Wang X."/>
        </authorList>
    </citation>
    <scope>NUCLEOTIDE SEQUENCE [LARGE SCALE GENOMIC DNA]</scope>
    <source>
        <strain evidence="1 2">SR4</strain>
    </source>
</reference>
<dbReference type="AlphaFoldDB" id="A0A7X8SRE1"/>
<evidence type="ECO:0000313" key="1">
    <source>
        <dbReference type="EMBL" id="NLR94899.1"/>
    </source>
</evidence>
<gene>
    <name evidence="1" type="ORF">HGP29_27080</name>
</gene>
<keyword evidence="2" id="KW-1185">Reference proteome</keyword>
<accession>A0A7X8SRE1</accession>
<dbReference type="RefSeq" id="WP_168885609.1">
    <property type="nucleotide sequence ID" value="NZ_JABAIL010000016.1"/>
</dbReference>
<protein>
    <submittedName>
        <fullName evidence="1">Uncharacterized protein</fullName>
    </submittedName>
</protein>
<evidence type="ECO:0000313" key="2">
    <source>
        <dbReference type="Proteomes" id="UP000585050"/>
    </source>
</evidence>
<proteinExistence type="predicted"/>
<name>A0A7X8SRE1_9BACT</name>